<evidence type="ECO:0000256" key="5">
    <source>
        <dbReference type="ARBA" id="ARBA00023239"/>
    </source>
</evidence>
<dbReference type="GO" id="GO:0008295">
    <property type="term" value="P:spermidine biosynthetic process"/>
    <property type="evidence" value="ECO:0007669"/>
    <property type="project" value="UniProtKB-UniRule"/>
</dbReference>
<evidence type="ECO:0000256" key="4">
    <source>
        <dbReference type="ARBA" id="ARBA00023145"/>
    </source>
</evidence>
<dbReference type="NCBIfam" id="TIGR03330">
    <property type="entry name" value="SAM_DCase_Bsu"/>
    <property type="match status" value="1"/>
</dbReference>
<keyword evidence="1 8" id="KW-0210">Decarboxylase</keyword>
<evidence type="ECO:0000313" key="9">
    <source>
        <dbReference type="EMBL" id="AFK51662.1"/>
    </source>
</evidence>
<dbReference type="UniPathway" id="UPA00331">
    <property type="reaction ID" value="UER00451"/>
</dbReference>
<evidence type="ECO:0000256" key="3">
    <source>
        <dbReference type="ARBA" id="ARBA00023115"/>
    </source>
</evidence>
<keyword evidence="7 8" id="KW-0670">Pyruvate</keyword>
<dbReference type="KEGG" id="thg:TCELL_1239"/>
<feature type="active site" description="Schiff-base intermediate with substrate; via pyruvic acid" evidence="8">
    <location>
        <position position="71"/>
    </location>
</feature>
<keyword evidence="6 8" id="KW-0704">Schiff base</keyword>
<keyword evidence="5 8" id="KW-0456">Lyase</keyword>
<dbReference type="InterPro" id="IPR003826">
    <property type="entry name" value="AdoMetDC_fam_prok"/>
</dbReference>
<dbReference type="AlphaFoldDB" id="I3TFX4"/>
<feature type="active site" description="Proton donor; for catalytic activity" evidence="8">
    <location>
        <position position="91"/>
    </location>
</feature>
<dbReference type="FunCoup" id="I3TFX4">
    <property type="interactions" value="14"/>
</dbReference>
<comment type="catalytic activity">
    <reaction evidence="8">
        <text>S-adenosyl-L-methionine + H(+) = S-adenosyl 3-(methylsulfanyl)propylamine + CO2</text>
        <dbReference type="Rhea" id="RHEA:15981"/>
        <dbReference type="ChEBI" id="CHEBI:15378"/>
        <dbReference type="ChEBI" id="CHEBI:16526"/>
        <dbReference type="ChEBI" id="CHEBI:57443"/>
        <dbReference type="ChEBI" id="CHEBI:59789"/>
        <dbReference type="EC" id="4.1.1.50"/>
    </reaction>
</comment>
<dbReference type="InterPro" id="IPR016067">
    <property type="entry name" value="S-AdoMet_deCO2ase_core"/>
</dbReference>
<comment type="function">
    <text evidence="8">Catalyzes the decarboxylation of S-adenosylmethionine to S-adenosylmethioninamine (dcAdoMet), the propylamine donor required for the synthesis of the polyamines spermine and spermidine from the diamine putrescine.</text>
</comment>
<dbReference type="STRING" id="1184251.TCELL_1239"/>
<dbReference type="eggNOG" id="arCOG00279">
    <property type="taxonomic scope" value="Archaea"/>
</dbReference>
<dbReference type="EC" id="4.1.1.50" evidence="8"/>
<organism evidence="9 10">
    <name type="scientific">Thermogladius calderae (strain DSM 22663 / VKM B-2946 / 1633)</name>
    <dbReference type="NCBI Taxonomy" id="1184251"/>
    <lineage>
        <taxon>Archaea</taxon>
        <taxon>Thermoproteota</taxon>
        <taxon>Thermoprotei</taxon>
        <taxon>Desulfurococcales</taxon>
        <taxon>Desulfurococcaceae</taxon>
        <taxon>Thermogladius</taxon>
    </lineage>
</organism>
<reference evidence="9 10" key="1">
    <citation type="journal article" date="2012" name="J. Bacteriol.">
        <title>Complete genome sequence of the hyperthermophilic cellulolytic Crenarchaeon 'Thermogladius cellulolyticus' 1633.</title>
        <authorList>
            <person name="Mardanov A.V."/>
            <person name="Kochetkova T.V."/>
            <person name="Beletsky A.V."/>
            <person name="Bonch-Osmolovskaya E.A."/>
            <person name="Ravin N.V."/>
            <person name="Skryabin K.G."/>
        </authorList>
    </citation>
    <scope>NUCLEOTIDE SEQUENCE [LARGE SCALE GENOMIC DNA]</scope>
    <source>
        <strain evidence="10">DSM 22663 / VKM B-2946 / 1633</strain>
    </source>
</reference>
<feature type="modified residue" description="Pyruvic acid (Ser); by autocatalysis" evidence="8">
    <location>
        <position position="71"/>
    </location>
</feature>
<feature type="chain" id="PRO_5023445832" description="S-adenosylmethionine decarboxylase beta chain" evidence="8">
    <location>
        <begin position="1"/>
        <end position="70"/>
    </location>
</feature>
<comment type="cofactor">
    <cofactor evidence="8">
        <name>pyruvate</name>
        <dbReference type="ChEBI" id="CHEBI:15361"/>
    </cofactor>
    <text evidence="8">Binds 1 pyruvoyl group covalently per subunit.</text>
</comment>
<gene>
    <name evidence="8" type="primary">speH</name>
    <name evidence="9" type="ordered locus">TCELL_1239</name>
</gene>
<dbReference type="GO" id="GO:0005829">
    <property type="term" value="C:cytosol"/>
    <property type="evidence" value="ECO:0007669"/>
    <property type="project" value="TreeGrafter"/>
</dbReference>
<evidence type="ECO:0000256" key="8">
    <source>
        <dbReference type="HAMAP-Rule" id="MF_00464"/>
    </source>
</evidence>
<comment type="PTM">
    <text evidence="8">Is synthesized initially as an inactive proenzyme. Formation of the active enzyme involves a self-maturation process in which the active site pyruvoyl group is generated from an internal serine residue via an autocatalytic post-translational modification. Two non-identical subunits are generated from the proenzyme in this reaction, and the pyruvate is formed at the N-terminus of the alpha chain, which is derived from the carboxyl end of the proenzyme. The post-translation cleavage follows an unusual pathway, termed non-hydrolytic serinolysis, in which the side chain hydroxyl group of the serine supplies its oxygen atom to form the C-terminus of the beta chain, while the remainder of the serine residue undergoes an oxidative deamination to produce ammonia and the pyruvoyl group blocking the N-terminus of the alpha chain.</text>
</comment>
<feature type="active site" description="Proton acceptor; for processing activity" evidence="8">
    <location>
        <position position="76"/>
    </location>
</feature>
<keyword evidence="8" id="KW-0949">S-adenosyl-L-methionine</keyword>
<dbReference type="EMBL" id="CP003531">
    <property type="protein sequence ID" value="AFK51662.1"/>
    <property type="molecule type" value="Genomic_DNA"/>
</dbReference>
<dbReference type="PANTHER" id="PTHR33866:SF2">
    <property type="entry name" value="S-ADENOSYLMETHIONINE DECARBOXYLASE PROENZYME"/>
    <property type="match status" value="1"/>
</dbReference>
<name>I3TFX4_THEC1</name>
<comment type="pathway">
    <text evidence="8">Amine and polyamine biosynthesis; S-adenosylmethioninamine biosynthesis; S-adenosylmethioninamine from S-adenosyl-L-methionine: step 1/1.</text>
</comment>
<proteinExistence type="inferred from homology"/>
<comment type="similarity">
    <text evidence="8">Belongs to the prokaryotic AdoMetDC family. Type 1 subfamily.</text>
</comment>
<dbReference type="InParanoid" id="I3TFX4"/>
<sequence length="127" mass="14415">MSVYIESLKKKVVGKHVYGELYGCDPDLLSDPVYLRKVVEESAKVGNFTILDVKTWKIDPGVTVFAVVLESHISIHTWPEYSFATVDVYTCGEKTDPLAAFKYIAKALRAARYTLRTSSRDYEEENE</sequence>
<protein>
    <recommendedName>
        <fullName evidence="8">S-adenosylmethionine decarboxylase proenzyme</fullName>
        <shortName evidence="8">AdoMetDC</shortName>
        <shortName evidence="8">SAMDC</shortName>
        <ecNumber evidence="8">4.1.1.50</ecNumber>
    </recommendedName>
    <component>
        <recommendedName>
            <fullName evidence="8">S-adenosylmethionine decarboxylase beta chain</fullName>
        </recommendedName>
    </component>
    <component>
        <recommendedName>
            <fullName evidence="8">S-adenosylmethionine decarboxylase alpha chain</fullName>
        </recommendedName>
    </component>
</protein>
<evidence type="ECO:0000256" key="7">
    <source>
        <dbReference type="ARBA" id="ARBA00023317"/>
    </source>
</evidence>
<dbReference type="HOGENOM" id="CLU_125470_2_1_2"/>
<evidence type="ECO:0000313" key="10">
    <source>
        <dbReference type="Proteomes" id="UP000005270"/>
    </source>
</evidence>
<evidence type="ECO:0000256" key="2">
    <source>
        <dbReference type="ARBA" id="ARBA00022813"/>
    </source>
</evidence>
<dbReference type="SUPFAM" id="SSF56276">
    <property type="entry name" value="S-adenosylmethionine decarboxylase"/>
    <property type="match status" value="1"/>
</dbReference>
<comment type="subunit">
    <text evidence="8">Heterotetramer of two alpha and two beta chains arranged as a dimer of alpha/beta heterodimers.</text>
</comment>
<dbReference type="RefSeq" id="WP_014737912.1">
    <property type="nucleotide sequence ID" value="NC_017954.1"/>
</dbReference>
<dbReference type="HAMAP" id="MF_00464">
    <property type="entry name" value="AdoMetDC_1"/>
    <property type="match status" value="1"/>
</dbReference>
<keyword evidence="2 8" id="KW-0068">Autocatalytic cleavage</keyword>
<dbReference type="PANTHER" id="PTHR33866">
    <property type="entry name" value="S-ADENOSYLMETHIONINE DECARBOXYLASE PROENZYME"/>
    <property type="match status" value="1"/>
</dbReference>
<evidence type="ECO:0000256" key="6">
    <source>
        <dbReference type="ARBA" id="ARBA00023270"/>
    </source>
</evidence>
<keyword evidence="3 8" id="KW-0620">Polyamine biosynthesis</keyword>
<keyword evidence="4 8" id="KW-0865">Zymogen</keyword>
<dbReference type="GO" id="GO:0004014">
    <property type="term" value="F:adenosylmethionine decarboxylase activity"/>
    <property type="evidence" value="ECO:0007669"/>
    <property type="project" value="UniProtKB-UniRule"/>
</dbReference>
<dbReference type="Gene3D" id="3.60.90.10">
    <property type="entry name" value="S-adenosylmethionine decarboxylase"/>
    <property type="match status" value="1"/>
</dbReference>
<accession>I3TFX4</accession>
<dbReference type="Proteomes" id="UP000005270">
    <property type="component" value="Chromosome"/>
</dbReference>
<dbReference type="InterPro" id="IPR017716">
    <property type="entry name" value="S-AdoMet_deCOase_pro-enz"/>
</dbReference>
<keyword evidence="8" id="KW-0745">Spermidine biosynthesis</keyword>
<dbReference type="Pfam" id="PF02675">
    <property type="entry name" value="AdoMet_dc"/>
    <property type="match status" value="1"/>
</dbReference>
<evidence type="ECO:0000256" key="1">
    <source>
        <dbReference type="ARBA" id="ARBA00022793"/>
    </source>
</evidence>
<keyword evidence="10" id="KW-1185">Reference proteome</keyword>
<feature type="chain" id="PRO_5023445830" description="S-adenosylmethionine decarboxylase alpha chain" evidence="8">
    <location>
        <begin position="71"/>
        <end position="127"/>
    </location>
</feature>
<dbReference type="GeneID" id="13013560"/>
<feature type="site" description="Cleavage (non-hydrolytic); by autolysis" evidence="8">
    <location>
        <begin position="70"/>
        <end position="71"/>
    </location>
</feature>